<evidence type="ECO:0000259" key="4">
    <source>
        <dbReference type="PROSITE" id="PS51677"/>
    </source>
</evidence>
<dbReference type="GO" id="GO:0043708">
    <property type="term" value="P:cell adhesion involved in biofilm formation"/>
    <property type="evidence" value="ECO:0007669"/>
    <property type="project" value="InterPro"/>
</dbReference>
<dbReference type="Pfam" id="PF01522">
    <property type="entry name" value="Polysacc_deac_1"/>
    <property type="match status" value="1"/>
</dbReference>
<evidence type="ECO:0000256" key="1">
    <source>
        <dbReference type="ARBA" id="ARBA00022729"/>
    </source>
</evidence>
<dbReference type="SUPFAM" id="SSF88713">
    <property type="entry name" value="Glycoside hydrolase/deacetylase"/>
    <property type="match status" value="1"/>
</dbReference>
<organism evidence="5 6">
    <name type="scientific">Vandammella animalimorsus</name>
    <dbReference type="NCBI Taxonomy" id="2029117"/>
    <lineage>
        <taxon>Bacteria</taxon>
        <taxon>Pseudomonadati</taxon>
        <taxon>Pseudomonadota</taxon>
        <taxon>Betaproteobacteria</taxon>
        <taxon>Burkholderiales</taxon>
        <taxon>Comamonadaceae</taxon>
        <taxon>Vandammella</taxon>
    </lineage>
</organism>
<gene>
    <name evidence="5" type="primary">pgaB</name>
    <name evidence="5" type="ORF">EBQ34_13080</name>
</gene>
<evidence type="ECO:0000256" key="3">
    <source>
        <dbReference type="SAM" id="Phobius"/>
    </source>
</evidence>
<sequence length="781" mass="87952">MEVERHHLAELEHRPELAPVRRRARAGAVLQHWFLAPVLTSGPGPALPPKPTPEASPTHSRMGPSPWRGLFPPFVPTAMFCFAPPPPAMRLAMRAAGLRWLGAATAALMLLALAALLPLTQRAHAGEPVFSAVQSRPLPKREQPWPHNSFVVLSYHDVDDHQADQRFLAVTTHKLVAELAWLRENGYQAVSVQQILDAHEGKTPLPPKAILLTFDDGFRSFYTRVFPLLKSYQWPAVLAPVGHWVGAPASQPEIDFGGLNVPRKHFSNWEEIREMHASGLVEIAAHTQNLHFGHIANPQGNTQPAAATLRYDPARQRYETPAEFEQRLEADIRAISHNIEAATGQAPRAWVWPYGAMNGKAWALAKAQGYRLSFSLDEGLAHASELDNIPRFLMGEDQSLEQFAASIVNIQQRSAQRITHVDLDYIYDPDPAQQEKNLGQLVQRIHELRITTVYLQAFADPEGDGLVRSVYFPNRVLPMRADLFNRVAWQLRSRAGVKVFAWMPVLSFNLDSSYPRIARAEPPQPDQLQGKTLPPHDGGQDYQRLSLFDARVRQAIQTLYADLAWHASFSGIVFHDDALLREDEDVSAPALAAYRAAGFEGPFPKTDASQPEQQRWMRFKTKALTDFTLELLQTVRAIRGADVQSARNLYVNTLLQPESERWFAQNYQQALSAYDWVAPMVMPLMEQVPEAQILPWLDRVVASAACIPGALDKTIFEIQSVDWRKSDAERAIAPERLAQWLRRLSMQGAQHLGYYPDDFIGEHPPQGMLRRHFSLYWFPAP</sequence>
<dbReference type="InterPro" id="IPR032772">
    <property type="entry name" value="PGA_deacetylase_PgaB_C"/>
</dbReference>
<dbReference type="Pfam" id="PF14883">
    <property type="entry name" value="GHL13"/>
    <property type="match status" value="1"/>
</dbReference>
<dbReference type="InterPro" id="IPR011330">
    <property type="entry name" value="Glyco_hydro/deAcase_b/a-brl"/>
</dbReference>
<feature type="region of interest" description="Disordered" evidence="2">
    <location>
        <begin position="44"/>
        <end position="63"/>
    </location>
</feature>
<proteinExistence type="predicted"/>
<dbReference type="PANTHER" id="PTHR34216">
    <property type="match status" value="1"/>
</dbReference>
<comment type="caution">
    <text evidence="5">The sequence shown here is derived from an EMBL/GenBank/DDBJ whole genome shotgun (WGS) entry which is preliminary data.</text>
</comment>
<name>A0A3M6R2Q2_9BURK</name>
<accession>A0A3M6R2Q2</accession>
<keyword evidence="3" id="KW-1133">Transmembrane helix</keyword>
<dbReference type="PANTHER" id="PTHR34216:SF7">
    <property type="entry name" value="POLY-BETA-1,6-N-ACETYL-D-GLUCOSAMINE N-DEACETYLASE"/>
    <property type="match status" value="1"/>
</dbReference>
<keyword evidence="3" id="KW-0812">Transmembrane</keyword>
<evidence type="ECO:0000256" key="2">
    <source>
        <dbReference type="SAM" id="MobiDB-lite"/>
    </source>
</evidence>
<dbReference type="OrthoDB" id="9814639at2"/>
<feature type="transmembrane region" description="Helical" evidence="3">
    <location>
        <begin position="98"/>
        <end position="119"/>
    </location>
</feature>
<dbReference type="PROSITE" id="PS51677">
    <property type="entry name" value="NODB"/>
    <property type="match status" value="1"/>
</dbReference>
<protein>
    <submittedName>
        <fullName evidence="5">Poly-beta-1,6-N-acetyl-D-glucosamine N-deacetylase PgaB</fullName>
    </submittedName>
</protein>
<dbReference type="GO" id="GO:0016810">
    <property type="term" value="F:hydrolase activity, acting on carbon-nitrogen (but not peptide) bonds"/>
    <property type="evidence" value="ECO:0007669"/>
    <property type="project" value="InterPro"/>
</dbReference>
<dbReference type="AlphaFoldDB" id="A0A3M6R2Q2"/>
<dbReference type="Proteomes" id="UP000275180">
    <property type="component" value="Unassembled WGS sequence"/>
</dbReference>
<dbReference type="Gene3D" id="3.20.20.370">
    <property type="entry name" value="Glycoside hydrolase/deacetylase"/>
    <property type="match status" value="1"/>
</dbReference>
<dbReference type="EMBL" id="RDQJ01000028">
    <property type="protein sequence ID" value="RMX09568.1"/>
    <property type="molecule type" value="Genomic_DNA"/>
</dbReference>
<reference evidence="5 6" key="1">
    <citation type="submission" date="2018-10" db="EMBL/GenBank/DDBJ databases">
        <title>Comamonadaceae CDC group NO-1 genome sequencing and assembly.</title>
        <authorList>
            <person name="Bernier A.-M."/>
            <person name="Bernard K."/>
        </authorList>
    </citation>
    <scope>NUCLEOTIDE SEQUENCE [LARGE SCALE GENOMIC DNA]</scope>
    <source>
        <strain evidence="5 6">NML180582</strain>
    </source>
</reference>
<dbReference type="GO" id="GO:0005975">
    <property type="term" value="P:carbohydrate metabolic process"/>
    <property type="evidence" value="ECO:0007669"/>
    <property type="project" value="InterPro"/>
</dbReference>
<dbReference type="Gene3D" id="3.20.20.80">
    <property type="entry name" value="Glycosidases"/>
    <property type="match status" value="1"/>
</dbReference>
<keyword evidence="1" id="KW-0732">Signal</keyword>
<dbReference type="InterPro" id="IPR002509">
    <property type="entry name" value="NODB_dom"/>
</dbReference>
<keyword evidence="3" id="KW-0472">Membrane</keyword>
<dbReference type="InterPro" id="IPR023854">
    <property type="entry name" value="PGA_deacetylase_PgaB"/>
</dbReference>
<evidence type="ECO:0000313" key="6">
    <source>
        <dbReference type="Proteomes" id="UP000275180"/>
    </source>
</evidence>
<dbReference type="InterPro" id="IPR051398">
    <property type="entry name" value="Polysacch_Deacetylase"/>
</dbReference>
<dbReference type="NCBIfam" id="TIGR03938">
    <property type="entry name" value="deacetyl_PgaB"/>
    <property type="match status" value="1"/>
</dbReference>
<feature type="domain" description="NodB homology" evidence="4">
    <location>
        <begin position="208"/>
        <end position="453"/>
    </location>
</feature>
<feature type="compositionally biased region" description="Pro residues" evidence="2">
    <location>
        <begin position="45"/>
        <end position="54"/>
    </location>
</feature>
<evidence type="ECO:0000313" key="5">
    <source>
        <dbReference type="EMBL" id="RMX09568.1"/>
    </source>
</evidence>